<keyword evidence="1" id="KW-0472">Membrane</keyword>
<dbReference type="EMBL" id="JAEPBG010000009">
    <property type="protein sequence ID" value="MBK4736884.1"/>
    <property type="molecule type" value="Genomic_DNA"/>
</dbReference>
<evidence type="ECO:0000313" key="3">
    <source>
        <dbReference type="Proteomes" id="UP000622890"/>
    </source>
</evidence>
<dbReference type="InterPro" id="IPR007498">
    <property type="entry name" value="PqiA-like"/>
</dbReference>
<dbReference type="AlphaFoldDB" id="A0A934W9C7"/>
<name>A0A934W9C7_9BURK</name>
<dbReference type="RefSeq" id="WP_200594756.1">
    <property type="nucleotide sequence ID" value="NZ_JAEPBG010000009.1"/>
</dbReference>
<feature type="transmembrane region" description="Helical" evidence="1">
    <location>
        <begin position="191"/>
        <end position="212"/>
    </location>
</feature>
<feature type="transmembrane region" description="Helical" evidence="1">
    <location>
        <begin position="115"/>
        <end position="142"/>
    </location>
</feature>
<gene>
    <name evidence="2" type="ORF">JJB74_19865</name>
</gene>
<sequence>MNTSTDHLHPHASATPIAEPAESAGRLIACRDCDLLQQEVRLARHADAHCVRCGARLYRGTRTGLTTMLSLMAGCAVLMVVANLFPIALIEVQGAWSQTTLAGASLALWQNGRPLVAIAVGATTIALPALEVALLLYLLIPLRLKRVPPGLPMAFRLVLLVHPWSMMEIFLLGVLVTLVKLGDLATVVPGASLWAFCGLIVLFTMAASSFSVRDFWRWADSAGADWEGD</sequence>
<organism evidence="2 3">
    <name type="scientific">Noviherbaspirillum pedocola</name>
    <dbReference type="NCBI Taxonomy" id="2801341"/>
    <lineage>
        <taxon>Bacteria</taxon>
        <taxon>Pseudomonadati</taxon>
        <taxon>Pseudomonadota</taxon>
        <taxon>Betaproteobacteria</taxon>
        <taxon>Burkholderiales</taxon>
        <taxon>Oxalobacteraceae</taxon>
        <taxon>Noviherbaspirillum</taxon>
    </lineage>
</organism>
<dbReference type="Pfam" id="PF04403">
    <property type="entry name" value="PqiA"/>
    <property type="match status" value="1"/>
</dbReference>
<proteinExistence type="predicted"/>
<accession>A0A934W9C7</accession>
<keyword evidence="1" id="KW-1133">Transmembrane helix</keyword>
<protein>
    <submittedName>
        <fullName evidence="2">Paraquat-inducible protein A</fullName>
    </submittedName>
</protein>
<keyword evidence="3" id="KW-1185">Reference proteome</keyword>
<feature type="transmembrane region" description="Helical" evidence="1">
    <location>
        <begin position="154"/>
        <end position="179"/>
    </location>
</feature>
<comment type="caution">
    <text evidence="2">The sequence shown here is derived from an EMBL/GenBank/DDBJ whole genome shotgun (WGS) entry which is preliminary data.</text>
</comment>
<dbReference type="Proteomes" id="UP000622890">
    <property type="component" value="Unassembled WGS sequence"/>
</dbReference>
<evidence type="ECO:0000313" key="2">
    <source>
        <dbReference type="EMBL" id="MBK4736884.1"/>
    </source>
</evidence>
<evidence type="ECO:0000256" key="1">
    <source>
        <dbReference type="SAM" id="Phobius"/>
    </source>
</evidence>
<keyword evidence="1" id="KW-0812">Transmembrane</keyword>
<feature type="transmembrane region" description="Helical" evidence="1">
    <location>
        <begin position="65"/>
        <end position="90"/>
    </location>
</feature>
<reference evidence="2" key="1">
    <citation type="submission" date="2021-01" db="EMBL/GenBank/DDBJ databases">
        <title>Genome sequence of strain Noviherbaspirillum sp. DKR-6.</title>
        <authorList>
            <person name="Chaudhary D.K."/>
        </authorList>
    </citation>
    <scope>NUCLEOTIDE SEQUENCE</scope>
    <source>
        <strain evidence="2">DKR-6</strain>
    </source>
</reference>